<dbReference type="EMBL" id="JAWDIE010000016">
    <property type="protein sequence ID" value="MEJ7138842.1"/>
    <property type="molecule type" value="Genomic_DNA"/>
</dbReference>
<evidence type="ECO:0000313" key="1">
    <source>
        <dbReference type="EMBL" id="MEJ7138842.1"/>
    </source>
</evidence>
<evidence type="ECO:0000313" key="2">
    <source>
        <dbReference type="Proteomes" id="UP001364695"/>
    </source>
</evidence>
<keyword evidence="2" id="KW-1185">Reference proteome</keyword>
<sequence length="397" mass="43283">MTNPSVSERQDRDLGQPTPLLGGLSPAVFMRDHWQKKPLLVRGAWPEVQPPLDAAQLRRWCQQEGVESRLIQRSGPGDEAGWTLKHGPLKRRDWPGDGATRWTVLMQGVDTHLDAARALLDRFDFIPAARLDDLMISLAADGGGVGPHVDAYDVFLLQVSGQRRWRIGPVADARIRPGLPLRILADFTPTVDEVLNPGDMLYLPPHYGHDGIAVGDGCMTCSVGFRSPRGLGLASQVLQRLLDDLDLDSVAFDDTENPIYTDPDQAATAQGARIPPQMLAFMRQHLARLLDEGDALGEALGSLLSEPKPDTVFDAPGKVSPTNGGGVRLARATRMLYGEGGALFINGESFEASGPDLLLLQRLADTRQLAAQDVQRLTPDARAILQDWLDDGWLHGT</sequence>
<proteinExistence type="predicted"/>
<comment type="caution">
    <text evidence="1">The sequence shown here is derived from an EMBL/GenBank/DDBJ whole genome shotgun (WGS) entry which is preliminary data.</text>
</comment>
<reference evidence="1" key="1">
    <citation type="submission" date="2023-10" db="EMBL/GenBank/DDBJ databases">
        <title>Amphibacter perezi, gen. nov., sp. nov. a novel taxa of the family Comamonadaceae, class Betaproteobacteria isolated from the skin microbiota of Pelophylax perezi from different populations.</title>
        <authorList>
            <person name="Costa S."/>
            <person name="Proenca D.N."/>
            <person name="Lopes I."/>
            <person name="Morais P.V."/>
        </authorList>
    </citation>
    <scope>NUCLEOTIDE SEQUENCE</scope>
    <source>
        <strain evidence="1">SL12-8</strain>
    </source>
</reference>
<dbReference type="Proteomes" id="UP001364695">
    <property type="component" value="Unassembled WGS sequence"/>
</dbReference>
<protein>
    <submittedName>
        <fullName evidence="1">Cupin domain-containing protein</fullName>
    </submittedName>
</protein>
<organism evidence="1 2">
    <name type="scientific">Amphibiibacter pelophylacis</name>
    <dbReference type="NCBI Taxonomy" id="1799477"/>
    <lineage>
        <taxon>Bacteria</taxon>
        <taxon>Pseudomonadati</taxon>
        <taxon>Pseudomonadota</taxon>
        <taxon>Betaproteobacteria</taxon>
        <taxon>Burkholderiales</taxon>
        <taxon>Sphaerotilaceae</taxon>
        <taxon>Amphibiibacter</taxon>
    </lineage>
</organism>
<name>A0ACC6P3U4_9BURK</name>
<accession>A0ACC6P3U4</accession>
<gene>
    <name evidence="1" type="ORF">RV045_10455</name>
</gene>